<sequence length="29" mass="3132">MEATTSGISFDARYLPIIEQVGEGSAEFL</sequence>
<gene>
    <name evidence="1" type="ORF">JBS370_LOCUS32668</name>
</gene>
<comment type="caution">
    <text evidence="1">The sequence shown here is derived from an EMBL/GenBank/DDBJ whole genome shotgun (WGS) entry which is preliminary data.</text>
</comment>
<evidence type="ECO:0000313" key="1">
    <source>
        <dbReference type="EMBL" id="CAF4121920.1"/>
    </source>
</evidence>
<reference evidence="1" key="1">
    <citation type="submission" date="2021-02" db="EMBL/GenBank/DDBJ databases">
        <authorList>
            <person name="Nowell W R."/>
        </authorList>
    </citation>
    <scope>NUCLEOTIDE SEQUENCE</scope>
</reference>
<dbReference type="AlphaFoldDB" id="A0A819WFD6"/>
<protein>
    <submittedName>
        <fullName evidence="1">Uncharacterized protein</fullName>
    </submittedName>
</protein>
<dbReference type="EMBL" id="CAJOBD010008824">
    <property type="protein sequence ID" value="CAF4121920.1"/>
    <property type="molecule type" value="Genomic_DNA"/>
</dbReference>
<name>A0A819WFD6_9BILA</name>
<accession>A0A819WFD6</accession>
<feature type="non-terminal residue" evidence="1">
    <location>
        <position position="29"/>
    </location>
</feature>
<proteinExistence type="predicted"/>
<feature type="non-terminal residue" evidence="1">
    <location>
        <position position="1"/>
    </location>
</feature>
<dbReference type="Proteomes" id="UP000663836">
    <property type="component" value="Unassembled WGS sequence"/>
</dbReference>
<evidence type="ECO:0000313" key="2">
    <source>
        <dbReference type="Proteomes" id="UP000663836"/>
    </source>
</evidence>
<organism evidence="1 2">
    <name type="scientific">Rotaria sordida</name>
    <dbReference type="NCBI Taxonomy" id="392033"/>
    <lineage>
        <taxon>Eukaryota</taxon>
        <taxon>Metazoa</taxon>
        <taxon>Spiralia</taxon>
        <taxon>Gnathifera</taxon>
        <taxon>Rotifera</taxon>
        <taxon>Eurotatoria</taxon>
        <taxon>Bdelloidea</taxon>
        <taxon>Philodinida</taxon>
        <taxon>Philodinidae</taxon>
        <taxon>Rotaria</taxon>
    </lineage>
</organism>